<evidence type="ECO:0000313" key="1">
    <source>
        <dbReference type="EMBL" id="GAM54524.1"/>
    </source>
</evidence>
<proteinExistence type="predicted"/>
<sequence>MFGLLAYKDSGYDWEWLTLPFVDSGVQIARTRNTHQLLLRKLYPMQSIEVSVYTTMDNKLVLQLTDYSSCAADASGQLKINKSDSQTVTFSCDKQEQLRYSRILRHLSHTELEINGKTLVIDFSDWNIADLQKDQFKQLHPEYFKRLGENPEYQWARD</sequence>
<protein>
    <submittedName>
        <fullName evidence="1">Uncharacterized protein</fullName>
    </submittedName>
</protein>
<reference evidence="1 2" key="1">
    <citation type="submission" date="2015-01" db="EMBL/GenBank/DDBJ databases">
        <title>Vibrio sp. C1 JCM 19231 whole genome shotgun sequence.</title>
        <authorList>
            <person name="Sawabe T."/>
            <person name="Meirelles P."/>
            <person name="Feng G."/>
            <person name="Sayaka M."/>
            <person name="Hattori M."/>
            <person name="Ohkuma M."/>
        </authorList>
    </citation>
    <scope>NUCLEOTIDE SEQUENCE [LARGE SCALE GENOMIC DNA]</scope>
    <source>
        <strain evidence="2">JCM 19231</strain>
    </source>
</reference>
<name>A0A0B8NUV6_9VIBR</name>
<dbReference type="Proteomes" id="UP000031671">
    <property type="component" value="Unassembled WGS sequence"/>
</dbReference>
<evidence type="ECO:0000313" key="2">
    <source>
        <dbReference type="Proteomes" id="UP000031671"/>
    </source>
</evidence>
<gene>
    <name evidence="1" type="ORF">JCM19231_4702</name>
</gene>
<dbReference type="EMBL" id="BBRZ01000004">
    <property type="protein sequence ID" value="GAM54524.1"/>
    <property type="molecule type" value="Genomic_DNA"/>
</dbReference>
<reference evidence="1 2" key="2">
    <citation type="submission" date="2015-01" db="EMBL/GenBank/DDBJ databases">
        <authorList>
            <consortium name="NBRP consortium"/>
            <person name="Sawabe T."/>
            <person name="Meirelles P."/>
            <person name="Feng G."/>
            <person name="Sayaka M."/>
            <person name="Hattori M."/>
            <person name="Ohkuma M."/>
        </authorList>
    </citation>
    <scope>NUCLEOTIDE SEQUENCE [LARGE SCALE GENOMIC DNA]</scope>
    <source>
        <strain evidence="2">JCM 19231</strain>
    </source>
</reference>
<comment type="caution">
    <text evidence="1">The sequence shown here is derived from an EMBL/GenBank/DDBJ whole genome shotgun (WGS) entry which is preliminary data.</text>
</comment>
<keyword evidence="2" id="KW-1185">Reference proteome</keyword>
<dbReference type="AlphaFoldDB" id="A0A0B8NUV6"/>
<organism evidence="1 2">
    <name type="scientific">Vibrio ishigakensis</name>
    <dbReference type="NCBI Taxonomy" id="1481914"/>
    <lineage>
        <taxon>Bacteria</taxon>
        <taxon>Pseudomonadati</taxon>
        <taxon>Pseudomonadota</taxon>
        <taxon>Gammaproteobacteria</taxon>
        <taxon>Vibrionales</taxon>
        <taxon>Vibrionaceae</taxon>
        <taxon>Vibrio</taxon>
    </lineage>
</organism>
<accession>A0A0B8NUV6</accession>